<dbReference type="EMBL" id="JAQGDS010000012">
    <property type="protein sequence ID" value="KAJ6256874.1"/>
    <property type="molecule type" value="Genomic_DNA"/>
</dbReference>
<name>A0AAD6IQY4_DREDA</name>
<comment type="caution">
    <text evidence="2">The sequence shown here is derived from an EMBL/GenBank/DDBJ whole genome shotgun (WGS) entry which is preliminary data.</text>
</comment>
<evidence type="ECO:0000313" key="3">
    <source>
        <dbReference type="Proteomes" id="UP001221413"/>
    </source>
</evidence>
<keyword evidence="3" id="KW-1185">Reference proteome</keyword>
<dbReference type="Proteomes" id="UP001221413">
    <property type="component" value="Unassembled WGS sequence"/>
</dbReference>
<protein>
    <submittedName>
        <fullName evidence="2">Uncharacterized protein</fullName>
    </submittedName>
</protein>
<sequence>MKIGPESRNEASGSVSEAGPSNLRANNIVPPSSTGVNSNDEISPLPKSDKIESGESSVSPKAMQDRISAQMEKASELPSYADLLKSGTVQVPGANESIGYLNVSRQLASLCSQAAIRQYREQSGRGIILAVDTVVKQCGKVCDILDIIIVKVTDLKLSDDTYWNPSLFQRDSDSPDRRMVNRSYLRLWTKLAKKLTYPDFNKLPDDAKAAKINVPNGEFHLLLFKLIDPDYSYHLGRKISRFVDKIFGTSPTKECVSGLCSLSPEAMQAIRLADMEQTQSIRKVTWFKQKFGKRRSDGRAQSASNSAAEDHLLQLPKELAGPSLFQTLPAKLLMNANVNNIKPNRLQLHLHTIPPELLIQIVNEVGKLSEKDQPGSKDADGVDKKALLNFGLTCRRHLSLVLPELHHDAKLEFPLAQRHVTRTRDIRKAGYYTKRLILVNNDDPWRVHRPGDILHLFPNITSLRLGISSINAGRELQIINLALNIFGSLKELSLEGRVKLVHLPQSDKPGLKIHAARLQKLRLFFNGVGSELFIAGLFEMLQDSCRRLRVLEYRPFSYIEGDRDKFNWGYLGGLLQSETLQEVKLHMPAGYFEGCMDFLRSLAGQRRDLEIVDLNFEESRLELFSYGDALTQEILSYPSLTRIRVTHVHPVGREPITVVERVVCADRLERIFRAFSMELIRLRQIEWYESGYLGEEWKWHREEGRLWDRARLVRRLDAV</sequence>
<organism evidence="2 3">
    <name type="scientific">Drechslerella dactyloides</name>
    <name type="common">Nematode-trapping fungus</name>
    <name type="synonym">Arthrobotrys dactyloides</name>
    <dbReference type="NCBI Taxonomy" id="74499"/>
    <lineage>
        <taxon>Eukaryota</taxon>
        <taxon>Fungi</taxon>
        <taxon>Dikarya</taxon>
        <taxon>Ascomycota</taxon>
        <taxon>Pezizomycotina</taxon>
        <taxon>Orbiliomycetes</taxon>
        <taxon>Orbiliales</taxon>
        <taxon>Orbiliaceae</taxon>
        <taxon>Drechslerella</taxon>
    </lineage>
</organism>
<proteinExistence type="predicted"/>
<accession>A0AAD6IQY4</accession>
<feature type="region of interest" description="Disordered" evidence="1">
    <location>
        <begin position="1"/>
        <end position="63"/>
    </location>
</feature>
<evidence type="ECO:0000256" key="1">
    <source>
        <dbReference type="SAM" id="MobiDB-lite"/>
    </source>
</evidence>
<dbReference type="AlphaFoldDB" id="A0AAD6IQY4"/>
<feature type="compositionally biased region" description="Polar residues" evidence="1">
    <location>
        <begin position="23"/>
        <end position="41"/>
    </location>
</feature>
<reference evidence="2" key="1">
    <citation type="submission" date="2023-01" db="EMBL/GenBank/DDBJ databases">
        <title>The chitinases involved in constricting ring structure development in the nematode-trapping fungus Drechslerella dactyloides.</title>
        <authorList>
            <person name="Wang R."/>
            <person name="Zhang L."/>
            <person name="Tang P."/>
            <person name="Li S."/>
            <person name="Liang L."/>
        </authorList>
    </citation>
    <scope>NUCLEOTIDE SEQUENCE</scope>
    <source>
        <strain evidence="2">YMF1.00031</strain>
    </source>
</reference>
<gene>
    <name evidence="2" type="ORF">Dda_8744</name>
</gene>
<evidence type="ECO:0000313" key="2">
    <source>
        <dbReference type="EMBL" id="KAJ6256874.1"/>
    </source>
</evidence>